<evidence type="ECO:0000256" key="5">
    <source>
        <dbReference type="ARBA" id="ARBA00023136"/>
    </source>
</evidence>
<dbReference type="InterPro" id="IPR020546">
    <property type="entry name" value="ATP_synth_F1_dsu/esu_N"/>
</dbReference>
<proteinExistence type="inferred from homology"/>
<dbReference type="Gene3D" id="2.60.15.10">
    <property type="entry name" value="F0F1 ATP synthase delta/epsilon subunit, N-terminal"/>
    <property type="match status" value="1"/>
</dbReference>
<comment type="subcellular location">
    <subcellularLocation>
        <location evidence="1">Cell membrane</location>
        <topology evidence="1">Peripheral membrane protein</topology>
    </subcellularLocation>
</comment>
<evidence type="ECO:0000256" key="8">
    <source>
        <dbReference type="RuleBase" id="RU003656"/>
    </source>
</evidence>
<protein>
    <recommendedName>
        <fullName evidence="9">ATP synthase F1 complex delta/epsilon subunit N-terminal domain-containing protein</fullName>
    </recommendedName>
</protein>
<evidence type="ECO:0000256" key="6">
    <source>
        <dbReference type="ARBA" id="ARBA00023196"/>
    </source>
</evidence>
<keyword evidence="11" id="KW-1185">Reference proteome</keyword>
<feature type="domain" description="ATP synthase F1 complex delta/epsilon subunit N-terminal" evidence="9">
    <location>
        <begin position="2"/>
        <end position="74"/>
    </location>
</feature>
<dbReference type="InterPro" id="IPR001469">
    <property type="entry name" value="ATP_synth_F1_dsu/esu"/>
</dbReference>
<evidence type="ECO:0000256" key="2">
    <source>
        <dbReference type="ARBA" id="ARBA00005712"/>
    </source>
</evidence>
<dbReference type="EMBL" id="BSUZ01000001">
    <property type="protein sequence ID" value="GMA88626.1"/>
    <property type="molecule type" value="Genomic_DNA"/>
</dbReference>
<evidence type="ECO:0000256" key="3">
    <source>
        <dbReference type="ARBA" id="ARBA00022448"/>
    </source>
</evidence>
<dbReference type="Pfam" id="PF02823">
    <property type="entry name" value="ATP-synt_DE_N"/>
    <property type="match status" value="1"/>
</dbReference>
<dbReference type="InterPro" id="IPR036771">
    <property type="entry name" value="ATPsynth_dsu/esu_N"/>
</dbReference>
<evidence type="ECO:0000256" key="4">
    <source>
        <dbReference type="ARBA" id="ARBA00023065"/>
    </source>
</evidence>
<keyword evidence="4 8" id="KW-0406">Ion transport</keyword>
<evidence type="ECO:0000313" key="11">
    <source>
        <dbReference type="Proteomes" id="UP001157017"/>
    </source>
</evidence>
<accession>A0ABQ6JPN1</accession>
<dbReference type="Proteomes" id="UP001157017">
    <property type="component" value="Unassembled WGS sequence"/>
</dbReference>
<evidence type="ECO:0000313" key="10">
    <source>
        <dbReference type="EMBL" id="GMA88626.1"/>
    </source>
</evidence>
<dbReference type="NCBIfam" id="NF009977">
    <property type="entry name" value="PRK13442.1"/>
    <property type="match status" value="1"/>
</dbReference>
<comment type="subunit">
    <text evidence="8">F-type ATPases have 2 components, CF(1) - the catalytic core - and CF(0) - the membrane proton channel. CF(1) has five subunits: alpha(3), beta(3), gamma(1), delta(1), epsilon(1). CF(0) has three main subunits: a, b and c.</text>
</comment>
<comment type="caution">
    <text evidence="10">The sequence shown here is derived from an EMBL/GenBank/DDBJ whole genome shotgun (WGS) entry which is preliminary data.</text>
</comment>
<gene>
    <name evidence="10" type="ORF">GCM10025868_38760</name>
</gene>
<dbReference type="SUPFAM" id="SSF51344">
    <property type="entry name" value="Epsilon subunit of F1F0-ATP synthase N-terminal domain"/>
    <property type="match status" value="1"/>
</dbReference>
<keyword evidence="3 8" id="KW-0813">Transport</keyword>
<comment type="similarity">
    <text evidence="2 8">Belongs to the ATPase epsilon chain family.</text>
</comment>
<evidence type="ECO:0000256" key="7">
    <source>
        <dbReference type="ARBA" id="ARBA00023310"/>
    </source>
</evidence>
<dbReference type="NCBIfam" id="TIGR01216">
    <property type="entry name" value="ATP_synt_epsi"/>
    <property type="match status" value="1"/>
</dbReference>
<name>A0ABQ6JPN1_9ACTN</name>
<sequence length="82" mass="8438">MAADRRVWDGDASRVVARTTDGEIGILPGHAPLLGVLVEGEIRISGEGADVVATIDGGFLSVDHDRVTIVAETARVGAGSEN</sequence>
<dbReference type="PANTHER" id="PTHR13822:SF10">
    <property type="entry name" value="ATP SYNTHASE EPSILON CHAIN, CHLOROPLASTIC"/>
    <property type="match status" value="1"/>
</dbReference>
<reference evidence="11" key="1">
    <citation type="journal article" date="2019" name="Int. J. Syst. Evol. Microbiol.">
        <title>The Global Catalogue of Microorganisms (GCM) 10K type strain sequencing project: providing services to taxonomists for standard genome sequencing and annotation.</title>
        <authorList>
            <consortium name="The Broad Institute Genomics Platform"/>
            <consortium name="The Broad Institute Genome Sequencing Center for Infectious Disease"/>
            <person name="Wu L."/>
            <person name="Ma J."/>
        </authorList>
    </citation>
    <scope>NUCLEOTIDE SEQUENCE [LARGE SCALE GENOMIC DNA]</scope>
    <source>
        <strain evidence="11">NBRC 108730</strain>
    </source>
</reference>
<dbReference type="PANTHER" id="PTHR13822">
    <property type="entry name" value="ATP SYNTHASE DELTA/EPSILON CHAIN"/>
    <property type="match status" value="1"/>
</dbReference>
<keyword evidence="7 8" id="KW-0066">ATP synthesis</keyword>
<keyword evidence="5" id="KW-0472">Membrane</keyword>
<evidence type="ECO:0000256" key="1">
    <source>
        <dbReference type="ARBA" id="ARBA00004202"/>
    </source>
</evidence>
<keyword evidence="6 8" id="KW-0139">CF(1)</keyword>
<evidence type="ECO:0000259" key="9">
    <source>
        <dbReference type="Pfam" id="PF02823"/>
    </source>
</evidence>
<dbReference type="CDD" id="cd12152">
    <property type="entry name" value="F1-ATPase_delta"/>
    <property type="match status" value="1"/>
</dbReference>
<organism evidence="10 11">
    <name type="scientific">Angustibacter aerolatus</name>
    <dbReference type="NCBI Taxonomy" id="1162965"/>
    <lineage>
        <taxon>Bacteria</taxon>
        <taxon>Bacillati</taxon>
        <taxon>Actinomycetota</taxon>
        <taxon>Actinomycetes</taxon>
        <taxon>Kineosporiales</taxon>
        <taxon>Kineosporiaceae</taxon>
    </lineage>
</organism>